<evidence type="ECO:0008006" key="3">
    <source>
        <dbReference type="Google" id="ProtNLM"/>
    </source>
</evidence>
<dbReference type="EMBL" id="FONS01000001">
    <property type="protein sequence ID" value="SFE36172.1"/>
    <property type="molecule type" value="Genomic_DNA"/>
</dbReference>
<accession>A0A1I1ZWZ2</accession>
<organism evidence="1 2">
    <name type="scientific">Pedobacter antarcticus</name>
    <dbReference type="NCBI Taxonomy" id="34086"/>
    <lineage>
        <taxon>Bacteria</taxon>
        <taxon>Pseudomonadati</taxon>
        <taxon>Bacteroidota</taxon>
        <taxon>Sphingobacteriia</taxon>
        <taxon>Sphingobacteriales</taxon>
        <taxon>Sphingobacteriaceae</taxon>
        <taxon>Pedobacter</taxon>
    </lineage>
</organism>
<evidence type="ECO:0000313" key="2">
    <source>
        <dbReference type="Proteomes" id="UP000183129"/>
    </source>
</evidence>
<gene>
    <name evidence="1" type="ORF">SAMN03003324_00210</name>
</gene>
<dbReference type="AlphaFoldDB" id="A0A1I1ZWZ2"/>
<proteinExistence type="predicted"/>
<dbReference type="Proteomes" id="UP000183129">
    <property type="component" value="Unassembled WGS sequence"/>
</dbReference>
<evidence type="ECO:0000313" key="1">
    <source>
        <dbReference type="EMBL" id="SFE36172.1"/>
    </source>
</evidence>
<sequence>MQQDKHKWLAAVVNKQKSNMKNITRSLALLLVICIHPVISKAQQTSPRQDKFYTMSGFGFSVPVGEISANARPKFSTSVGVNFGLGDGGLFLYPKISLHVFGFDNPIREMENSYYLEKGRATTYLLNVALGYRKIINKFAFYGFVGGGGGFILTPRVMVDQETNIATLNNKTNYTGIIEPGIGVEYNLGGANMFFESSFMHGFSKLGNQAFNTVPLTIGIKPNLSRLFNKK</sequence>
<name>A0A1I1ZWZ2_9SPHI</name>
<reference evidence="1 2" key="1">
    <citation type="submission" date="2016-10" db="EMBL/GenBank/DDBJ databases">
        <authorList>
            <person name="de Groot N.N."/>
        </authorList>
    </citation>
    <scope>NUCLEOTIDE SEQUENCE [LARGE SCALE GENOMIC DNA]</scope>
    <source>
        <strain evidence="1 2">ATCC 51969</strain>
    </source>
</reference>
<protein>
    <recommendedName>
        <fullName evidence="3">Outer membrane protein beta-barrel domain-containing protein</fullName>
    </recommendedName>
</protein>